<sequence>MVRVPARIVAVLVVVPLRFAWELLLAVLAPVRRLAARTGRVLDRAVRLALYALVGWPLGRLHRHVLRPVGRASAAAARAAARVLARLLARVAGQALRGLLWLLRLAAVLVRWGKRGIEAGAAGLGEVLGWLIGVLLVLPLSRLYRALLVPSARLLAAAARAGGPLAGRLLLVPLRWAVRYLLRPVGLVLAAVVDLLDRAQGWLLETLLPGLAVRLYRWVLRPLGRGVAGGLSATGRGVARLLALVRAAVPRVLRYLVVRPVLALVRYVLVPGGRAAARLAGGLWRYLLRPVLRALGWLLERLVLRPLGWLGRLVVRAWRLGGRLWRFLVLRPCRWVRREVWWPVRAEVRRAWRTTADTVRETVREVRRALLR</sequence>
<evidence type="ECO:0000256" key="1">
    <source>
        <dbReference type="SAM" id="Phobius"/>
    </source>
</evidence>
<dbReference type="Proteomes" id="UP001422759">
    <property type="component" value="Unassembled WGS sequence"/>
</dbReference>
<accession>A0ABP5M0P6</accession>
<keyword evidence="1" id="KW-0472">Membrane</keyword>
<feature type="transmembrane region" description="Helical" evidence="1">
    <location>
        <begin position="6"/>
        <end position="31"/>
    </location>
</feature>
<evidence type="ECO:0008006" key="4">
    <source>
        <dbReference type="Google" id="ProtNLM"/>
    </source>
</evidence>
<proteinExistence type="predicted"/>
<gene>
    <name evidence="2" type="ORF">GCM10009760_53540</name>
</gene>
<comment type="caution">
    <text evidence="2">The sequence shown here is derived from an EMBL/GenBank/DDBJ whole genome shotgun (WGS) entry which is preliminary data.</text>
</comment>
<keyword evidence="1" id="KW-0812">Transmembrane</keyword>
<keyword evidence="3" id="KW-1185">Reference proteome</keyword>
<reference evidence="3" key="1">
    <citation type="journal article" date="2019" name="Int. J. Syst. Evol. Microbiol.">
        <title>The Global Catalogue of Microorganisms (GCM) 10K type strain sequencing project: providing services to taxonomists for standard genome sequencing and annotation.</title>
        <authorList>
            <consortium name="The Broad Institute Genomics Platform"/>
            <consortium name="The Broad Institute Genome Sequencing Center for Infectious Disease"/>
            <person name="Wu L."/>
            <person name="Ma J."/>
        </authorList>
    </citation>
    <scope>NUCLEOTIDE SEQUENCE [LARGE SCALE GENOMIC DNA]</scope>
    <source>
        <strain evidence="3">JCM 14560</strain>
    </source>
</reference>
<evidence type="ECO:0000313" key="2">
    <source>
        <dbReference type="EMBL" id="GAA2154547.1"/>
    </source>
</evidence>
<dbReference type="EMBL" id="BAAANT010000042">
    <property type="protein sequence ID" value="GAA2154547.1"/>
    <property type="molecule type" value="Genomic_DNA"/>
</dbReference>
<evidence type="ECO:0000313" key="3">
    <source>
        <dbReference type="Proteomes" id="UP001422759"/>
    </source>
</evidence>
<protein>
    <recommendedName>
        <fullName evidence="4">Integral membrane protein</fullName>
    </recommendedName>
</protein>
<name>A0ABP5M0P6_9ACTN</name>
<keyword evidence="1" id="KW-1133">Transmembrane helix</keyword>
<dbReference type="RefSeq" id="WP_344468535.1">
    <property type="nucleotide sequence ID" value="NZ_BAAANT010000042.1"/>
</dbReference>
<organism evidence="2 3">
    <name type="scientific">Kitasatospora kazusensis</name>
    <dbReference type="NCBI Taxonomy" id="407974"/>
    <lineage>
        <taxon>Bacteria</taxon>
        <taxon>Bacillati</taxon>
        <taxon>Actinomycetota</taxon>
        <taxon>Actinomycetes</taxon>
        <taxon>Kitasatosporales</taxon>
        <taxon>Streptomycetaceae</taxon>
        <taxon>Kitasatospora</taxon>
    </lineage>
</organism>